<dbReference type="Pfam" id="PF05147">
    <property type="entry name" value="LANC_like"/>
    <property type="match status" value="1"/>
</dbReference>
<dbReference type="KEGG" id="smen:SAMEA4412692_0448"/>
<protein>
    <submittedName>
        <fullName evidence="2">Lanthionine synthetase</fullName>
    </submittedName>
</protein>
<dbReference type="Gene3D" id="1.50.10.20">
    <property type="match status" value="1"/>
</dbReference>
<dbReference type="SMART" id="SM01260">
    <property type="entry name" value="LANC_like"/>
    <property type="match status" value="1"/>
</dbReference>
<feature type="binding site" evidence="1">
    <location>
        <position position="277"/>
    </location>
    <ligand>
        <name>Zn(2+)</name>
        <dbReference type="ChEBI" id="CHEBI:29105"/>
    </ligand>
</feature>
<keyword evidence="1" id="KW-0862">Zinc</keyword>
<dbReference type="PRINTS" id="PR01955">
    <property type="entry name" value="LANCFRANKIA"/>
</dbReference>
<dbReference type="EMBL" id="LT906439">
    <property type="protein sequence ID" value="SNU86951.1"/>
    <property type="molecule type" value="Genomic_DNA"/>
</dbReference>
<dbReference type="STRING" id="1123308.GCA_000380085_01214"/>
<dbReference type="SUPFAM" id="SSF158745">
    <property type="entry name" value="LanC-like"/>
    <property type="match status" value="1"/>
</dbReference>
<accession>A0A239SNC3</accession>
<evidence type="ECO:0000313" key="2">
    <source>
        <dbReference type="EMBL" id="SNU86951.1"/>
    </source>
</evidence>
<gene>
    <name evidence="2" type="primary">nisC</name>
    <name evidence="2" type="ORF">SAMEA4412692_00448</name>
</gene>
<dbReference type="RefSeq" id="WP_018373769.1">
    <property type="nucleotide sequence ID" value="NZ_LT906439.1"/>
</dbReference>
<feature type="binding site" evidence="1">
    <location>
        <position position="323"/>
    </location>
    <ligand>
        <name>Zn(2+)</name>
        <dbReference type="ChEBI" id="CHEBI:29105"/>
    </ligand>
</feature>
<reference evidence="2 3" key="1">
    <citation type="submission" date="2017-06" db="EMBL/GenBank/DDBJ databases">
        <authorList>
            <consortium name="Pathogen Informatics"/>
        </authorList>
    </citation>
    <scope>NUCLEOTIDE SEQUENCE [LARGE SCALE GENOMIC DNA]</scope>
    <source>
        <strain evidence="2 3">NCTC13788</strain>
    </source>
</reference>
<dbReference type="InterPro" id="IPR033889">
    <property type="entry name" value="LanC"/>
</dbReference>
<keyword evidence="1" id="KW-0479">Metal-binding</keyword>
<dbReference type="Proteomes" id="UP000215185">
    <property type="component" value="Chromosome 1"/>
</dbReference>
<feature type="binding site" evidence="1">
    <location>
        <position position="324"/>
    </location>
    <ligand>
        <name>Zn(2+)</name>
        <dbReference type="ChEBI" id="CHEBI:29105"/>
    </ligand>
</feature>
<evidence type="ECO:0000313" key="3">
    <source>
        <dbReference type="Proteomes" id="UP000215185"/>
    </source>
</evidence>
<dbReference type="OrthoDB" id="1882482at2"/>
<dbReference type="GO" id="GO:0031179">
    <property type="term" value="P:peptide modification"/>
    <property type="evidence" value="ECO:0007669"/>
    <property type="project" value="InterPro"/>
</dbReference>
<keyword evidence="3" id="KW-1185">Reference proteome</keyword>
<evidence type="ECO:0000256" key="1">
    <source>
        <dbReference type="PIRSR" id="PIRSR607822-1"/>
    </source>
</evidence>
<sequence length="413" mass="47053">MTPQIEQILGYVAGSFTNYERVVAESANKALINIEPKYQNTFFEKSLSHGIPSLILMYSSLYKVTKQEKYIALSNIHIEKLVEIISKDGIESPSLYAGTAGISLAIREASISGKYYTKLLSSLHCLLKEQTQEKLIISLSNIDKRIIEPFDYDMVNGFSGIVNYLILEREYFFEELKQIGTYLLKYVETILYKVTNCSVDTKNELDLGIAHGIVGPMLTLAKLKSERILKEDVEILNKAIKLVFLCRREDKLWPGKIYSDNILNFDFKNLPTRMAWCYGTPGTALALFKICQLMDLNYTDNIVESLVAQMNSTEKNIYSPSMCHGLSGVAFIYDLIGRSYSNVELANFADYLRQEIIMQFSEQKIFGYTDREKLGEVEVELESVGILQGVSGIVLFLLNPYSDEELLWERMFI</sequence>
<dbReference type="AlphaFoldDB" id="A0A239SNC3"/>
<proteinExistence type="predicted"/>
<dbReference type="CDD" id="cd04793">
    <property type="entry name" value="LanC"/>
    <property type="match status" value="1"/>
</dbReference>
<dbReference type="PRINTS" id="PR01950">
    <property type="entry name" value="LANCSUPER"/>
</dbReference>
<name>A0A239SNC3_9STRE</name>
<dbReference type="InterPro" id="IPR007822">
    <property type="entry name" value="LANC-like"/>
</dbReference>
<organism evidence="2 3">
    <name type="scientific">Streptococcus merionis</name>
    <dbReference type="NCBI Taxonomy" id="400065"/>
    <lineage>
        <taxon>Bacteria</taxon>
        <taxon>Bacillati</taxon>
        <taxon>Bacillota</taxon>
        <taxon>Bacilli</taxon>
        <taxon>Lactobacillales</taxon>
        <taxon>Streptococcaceae</taxon>
        <taxon>Streptococcus</taxon>
    </lineage>
</organism>
<dbReference type="GO" id="GO:0046872">
    <property type="term" value="F:metal ion binding"/>
    <property type="evidence" value="ECO:0007669"/>
    <property type="project" value="UniProtKB-KW"/>
</dbReference>